<evidence type="ECO:0000313" key="1">
    <source>
        <dbReference type="EMBL" id="KKN24808.1"/>
    </source>
</evidence>
<sequence length="34" mass="3720">PGDNGIILLLARSLRSVEDAERGRRAGDKNVSQR</sequence>
<accession>A0A0F9S683</accession>
<comment type="caution">
    <text evidence="1">The sequence shown here is derived from an EMBL/GenBank/DDBJ whole genome shotgun (WGS) entry which is preliminary data.</text>
</comment>
<organism evidence="1">
    <name type="scientific">marine sediment metagenome</name>
    <dbReference type="NCBI Taxonomy" id="412755"/>
    <lineage>
        <taxon>unclassified sequences</taxon>
        <taxon>metagenomes</taxon>
        <taxon>ecological metagenomes</taxon>
    </lineage>
</organism>
<dbReference type="AlphaFoldDB" id="A0A0F9S683"/>
<gene>
    <name evidence="1" type="ORF">LCGC14_0891000</name>
</gene>
<proteinExistence type="predicted"/>
<name>A0A0F9S683_9ZZZZ</name>
<feature type="non-terminal residue" evidence="1">
    <location>
        <position position="1"/>
    </location>
</feature>
<dbReference type="EMBL" id="LAZR01002853">
    <property type="protein sequence ID" value="KKN24808.1"/>
    <property type="molecule type" value="Genomic_DNA"/>
</dbReference>
<protein>
    <submittedName>
        <fullName evidence="1">Uncharacterized protein</fullName>
    </submittedName>
</protein>
<reference evidence="1" key="1">
    <citation type="journal article" date="2015" name="Nature">
        <title>Complex archaea that bridge the gap between prokaryotes and eukaryotes.</title>
        <authorList>
            <person name="Spang A."/>
            <person name="Saw J.H."/>
            <person name="Jorgensen S.L."/>
            <person name="Zaremba-Niedzwiedzka K."/>
            <person name="Martijn J."/>
            <person name="Lind A.E."/>
            <person name="van Eijk R."/>
            <person name="Schleper C."/>
            <person name="Guy L."/>
            <person name="Ettema T.J."/>
        </authorList>
    </citation>
    <scope>NUCLEOTIDE SEQUENCE</scope>
</reference>